<dbReference type="PANTHER" id="PTHR13271:SF137">
    <property type="entry name" value="SET DOMAIN-CONTAINING PROTEIN"/>
    <property type="match status" value="1"/>
</dbReference>
<evidence type="ECO:0000313" key="3">
    <source>
        <dbReference type="Proteomes" id="UP000664417"/>
    </source>
</evidence>
<protein>
    <submittedName>
        <fullName evidence="2">GNAT family N-acetyltransferase</fullName>
    </submittedName>
</protein>
<feature type="domain" description="N-acetyltransferase" evidence="1">
    <location>
        <begin position="444"/>
        <end position="590"/>
    </location>
</feature>
<organism evidence="2 3">
    <name type="scientific">Acanthopleuribacter pedis</name>
    <dbReference type="NCBI Taxonomy" id="442870"/>
    <lineage>
        <taxon>Bacteria</taxon>
        <taxon>Pseudomonadati</taxon>
        <taxon>Acidobacteriota</taxon>
        <taxon>Holophagae</taxon>
        <taxon>Acanthopleuribacterales</taxon>
        <taxon>Acanthopleuribacteraceae</taxon>
        <taxon>Acanthopleuribacter</taxon>
    </lineage>
</organism>
<sequence>MTHPTKHTDPLIQDLVRWARCHGAALPGQRVQTLAPGYRGVQSTQPIKSGAALCWVPRKLMMCGDKARASRIGRCIEAANPSLRSEHSLLAAFLLQEAADPDSFWRPYINSLPERFDEVPLFWDEAALQPLQGTFALLWIKARRDRILADYQALAEAVPHFATRFSEQQFLWAMTAVNARCFDVPVVSGTSEPALIPLLDLYNHHQDADGGKCFPGQGAEPGAALYLSRAGLGFTATRALAAGVEVFMSYGAKSRTRFFVNYGFIDGTQKVARLHGLTADKESDNLFIGVLRENDFSSVTACLDLLVPGRKNGSESEPIGRALVAMRRLAFLARQTRRGFAGENTVSGQGRVIAMNPSQAIPNSLRHDEETVLAKVTAFADQAATLLELPKRERGRALKQAAAAEGEGQSVRDWLGRWAKSLQPVRASETHAYHGFVGGEPPPARVQPLKPEDWSWLHQLALKPAQKSFVPRPVELFRNKVFVQEAPVQMVGVWTEARPVGVFCWLHQTNGWVDFFGFQIDHRAQGRGIGGRIMDRFLKGLASMPGIKGVQLNVHPDNHAVAAFYLRRGFEFTADDQPDCWNLSMDRATLAARWGKEEETHPSACAGG</sequence>
<dbReference type="InterPro" id="IPR046341">
    <property type="entry name" value="SET_dom_sf"/>
</dbReference>
<name>A0A8J7QK04_9BACT</name>
<keyword evidence="3" id="KW-1185">Reference proteome</keyword>
<dbReference type="CDD" id="cd10527">
    <property type="entry name" value="SET_LSMT"/>
    <property type="match status" value="1"/>
</dbReference>
<dbReference type="InterPro" id="IPR016181">
    <property type="entry name" value="Acyl_CoA_acyltransferase"/>
</dbReference>
<proteinExistence type="predicted"/>
<reference evidence="2" key="1">
    <citation type="submission" date="2021-03" db="EMBL/GenBank/DDBJ databases">
        <authorList>
            <person name="Wang G."/>
        </authorList>
    </citation>
    <scope>NUCLEOTIDE SEQUENCE</scope>
    <source>
        <strain evidence="2">KCTC 12899</strain>
    </source>
</reference>
<dbReference type="RefSeq" id="WP_207862304.1">
    <property type="nucleotide sequence ID" value="NZ_JAFREP010000034.1"/>
</dbReference>
<dbReference type="GO" id="GO:0016279">
    <property type="term" value="F:protein-lysine N-methyltransferase activity"/>
    <property type="evidence" value="ECO:0007669"/>
    <property type="project" value="TreeGrafter"/>
</dbReference>
<accession>A0A8J7QK04</accession>
<dbReference type="PANTHER" id="PTHR13271">
    <property type="entry name" value="UNCHARACTERIZED PUTATIVE METHYLTRANSFERASE"/>
    <property type="match status" value="1"/>
</dbReference>
<dbReference type="SUPFAM" id="SSF55729">
    <property type="entry name" value="Acyl-CoA N-acyltransferases (Nat)"/>
    <property type="match status" value="1"/>
</dbReference>
<evidence type="ECO:0000313" key="2">
    <source>
        <dbReference type="EMBL" id="MBO1322331.1"/>
    </source>
</evidence>
<evidence type="ECO:0000259" key="1">
    <source>
        <dbReference type="PROSITE" id="PS51186"/>
    </source>
</evidence>
<dbReference type="Gene3D" id="3.90.1410.10">
    <property type="entry name" value="set domain protein methyltransferase, domain 1"/>
    <property type="match status" value="1"/>
</dbReference>
<gene>
    <name evidence="2" type="ORF">J3U88_27915</name>
</gene>
<dbReference type="GO" id="GO:0016747">
    <property type="term" value="F:acyltransferase activity, transferring groups other than amino-acyl groups"/>
    <property type="evidence" value="ECO:0007669"/>
    <property type="project" value="InterPro"/>
</dbReference>
<dbReference type="EMBL" id="JAFREP010000034">
    <property type="protein sequence ID" value="MBO1322331.1"/>
    <property type="molecule type" value="Genomic_DNA"/>
</dbReference>
<dbReference type="Proteomes" id="UP000664417">
    <property type="component" value="Unassembled WGS sequence"/>
</dbReference>
<dbReference type="AlphaFoldDB" id="A0A8J7QK04"/>
<dbReference type="InterPro" id="IPR050600">
    <property type="entry name" value="SETD3_SETD6_MTase"/>
</dbReference>
<dbReference type="Gene3D" id="3.40.630.30">
    <property type="match status" value="1"/>
</dbReference>
<dbReference type="SUPFAM" id="SSF82199">
    <property type="entry name" value="SET domain"/>
    <property type="match status" value="1"/>
</dbReference>
<dbReference type="InterPro" id="IPR000182">
    <property type="entry name" value="GNAT_dom"/>
</dbReference>
<dbReference type="Pfam" id="PF00583">
    <property type="entry name" value="Acetyltransf_1"/>
    <property type="match status" value="1"/>
</dbReference>
<comment type="caution">
    <text evidence="2">The sequence shown here is derived from an EMBL/GenBank/DDBJ whole genome shotgun (WGS) entry which is preliminary data.</text>
</comment>
<dbReference type="PROSITE" id="PS51186">
    <property type="entry name" value="GNAT"/>
    <property type="match status" value="1"/>
</dbReference>